<comment type="caution">
    <text evidence="2">The sequence shown here is derived from an EMBL/GenBank/DDBJ whole genome shotgun (WGS) entry which is preliminary data.</text>
</comment>
<dbReference type="RefSeq" id="WP_370892815.1">
    <property type="nucleotide sequence ID" value="NZ_JBGJLR010000013.1"/>
</dbReference>
<dbReference type="Proteomes" id="UP001567350">
    <property type="component" value="Unassembled WGS sequence"/>
</dbReference>
<accession>A0ABV4IGQ9</accession>
<sequence length="200" mass="21803">MPCLGSTIATAMFSRRFLLAAAAASTLWISACSQAVPTKISVTQAQLEQGLKKQFPKQFPIAGLLQLDMQQPQLLLLPVSNQLQTDWVVQLSGPALRQSFSGQMRVRFGLYYEPKDRSVRAQRVEVLSLQLEDANPAIAEMVQTYGQRVAQQALQGFALYTVKPEEMELMDNLGLRPGAITVTGQGLDVAIEAQPAAAAK</sequence>
<organism evidence="2 3">
    <name type="scientific">Comamonas jiangduensis</name>
    <dbReference type="NCBI Taxonomy" id="1194168"/>
    <lineage>
        <taxon>Bacteria</taxon>
        <taxon>Pseudomonadati</taxon>
        <taxon>Pseudomonadota</taxon>
        <taxon>Betaproteobacteria</taxon>
        <taxon>Burkholderiales</taxon>
        <taxon>Comamonadaceae</taxon>
        <taxon>Comamonas</taxon>
    </lineage>
</organism>
<evidence type="ECO:0000313" key="3">
    <source>
        <dbReference type="Proteomes" id="UP001567350"/>
    </source>
</evidence>
<feature type="chain" id="PRO_5045808115" evidence="1">
    <location>
        <begin position="36"/>
        <end position="200"/>
    </location>
</feature>
<evidence type="ECO:0000313" key="2">
    <source>
        <dbReference type="EMBL" id="MEZ2740129.1"/>
    </source>
</evidence>
<keyword evidence="3" id="KW-1185">Reference proteome</keyword>
<dbReference type="Gene3D" id="3.15.10.40">
    <property type="entry name" value="Uncharacterised protein PF07273, DUF1439"/>
    <property type="match status" value="1"/>
</dbReference>
<reference evidence="2 3" key="1">
    <citation type="submission" date="2024-08" db="EMBL/GenBank/DDBJ databases">
        <authorList>
            <person name="Feng Z."/>
            <person name="Ronholm J."/>
        </authorList>
    </citation>
    <scope>NUCLEOTIDE SEQUENCE [LARGE SCALE GENOMIC DNA]</scope>
    <source>
        <strain evidence="2 3">4-AB0-8</strain>
    </source>
</reference>
<gene>
    <name evidence="2" type="ORF">ACBP88_11850</name>
</gene>
<keyword evidence="1" id="KW-0732">Signal</keyword>
<dbReference type="EMBL" id="JBGJLR010000013">
    <property type="protein sequence ID" value="MEZ2740129.1"/>
    <property type="molecule type" value="Genomic_DNA"/>
</dbReference>
<protein>
    <submittedName>
        <fullName evidence="2">DUF1439 domain-containing protein</fullName>
    </submittedName>
</protein>
<evidence type="ECO:0000256" key="1">
    <source>
        <dbReference type="SAM" id="SignalP"/>
    </source>
</evidence>
<name>A0ABV4IGQ9_9BURK</name>
<proteinExistence type="predicted"/>
<feature type="signal peptide" evidence="1">
    <location>
        <begin position="1"/>
        <end position="35"/>
    </location>
</feature>